<sequence length="259" mass="29377">MNPIYDSIGHGYTATRAADSRISHRLEHLLALEPGAHLLDIGAGTGNYSCELAKAGYEVTALEPSEIMREQGKQHPKLSWESGYAEKLPFDDNSFDGVMMTLCMHHFSDWKQALREAIRVTAKGPIVILSFDAESPPPFWLIDYFPSFLENDKEQFPKLSEMAVFIEEELSRDLEIQAFPLPRDLKDHFLAAGWSRPEIYLDPAYRAGISSFSITEQSQVERGLKELEADLSSGEWVRRYGSILETTELDVGYVFLRIR</sequence>
<dbReference type="InterPro" id="IPR029063">
    <property type="entry name" value="SAM-dependent_MTases_sf"/>
</dbReference>
<dbReference type="Pfam" id="PF08241">
    <property type="entry name" value="Methyltransf_11"/>
    <property type="match status" value="1"/>
</dbReference>
<dbReference type="GO" id="GO:0008757">
    <property type="term" value="F:S-adenosylmethionine-dependent methyltransferase activity"/>
    <property type="evidence" value="ECO:0007669"/>
    <property type="project" value="InterPro"/>
</dbReference>
<name>A0A934S1A8_9BACT</name>
<keyword evidence="3" id="KW-1185">Reference proteome</keyword>
<comment type="caution">
    <text evidence="2">The sequence shown here is derived from an EMBL/GenBank/DDBJ whole genome shotgun (WGS) entry which is preliminary data.</text>
</comment>
<proteinExistence type="predicted"/>
<dbReference type="AlphaFoldDB" id="A0A934S1A8"/>
<dbReference type="Proteomes" id="UP000617628">
    <property type="component" value="Unassembled WGS sequence"/>
</dbReference>
<dbReference type="Gene3D" id="3.40.50.150">
    <property type="entry name" value="Vaccinia Virus protein VP39"/>
    <property type="match status" value="1"/>
</dbReference>
<dbReference type="EMBL" id="JAENIL010000095">
    <property type="protein sequence ID" value="MBK1880517.1"/>
    <property type="molecule type" value="Genomic_DNA"/>
</dbReference>
<evidence type="ECO:0000259" key="1">
    <source>
        <dbReference type="Pfam" id="PF08241"/>
    </source>
</evidence>
<evidence type="ECO:0000313" key="3">
    <source>
        <dbReference type="Proteomes" id="UP000617628"/>
    </source>
</evidence>
<organism evidence="2 3">
    <name type="scientific">Pelagicoccus mobilis</name>
    <dbReference type="NCBI Taxonomy" id="415221"/>
    <lineage>
        <taxon>Bacteria</taxon>
        <taxon>Pseudomonadati</taxon>
        <taxon>Verrucomicrobiota</taxon>
        <taxon>Opitutia</taxon>
        <taxon>Puniceicoccales</taxon>
        <taxon>Pelagicoccaceae</taxon>
        <taxon>Pelagicoccus</taxon>
    </lineage>
</organism>
<dbReference type="RefSeq" id="WP_200359574.1">
    <property type="nucleotide sequence ID" value="NZ_JAENIL010000095.1"/>
</dbReference>
<keyword evidence="2" id="KW-0489">Methyltransferase</keyword>
<dbReference type="CDD" id="cd02440">
    <property type="entry name" value="AdoMet_MTases"/>
    <property type="match status" value="1"/>
</dbReference>
<keyword evidence="2" id="KW-0808">Transferase</keyword>
<dbReference type="PANTHER" id="PTHR43591:SF24">
    <property type="entry name" value="2-METHOXY-6-POLYPRENYL-1,4-BENZOQUINOL METHYLASE, MITOCHONDRIAL"/>
    <property type="match status" value="1"/>
</dbReference>
<evidence type="ECO:0000313" key="2">
    <source>
        <dbReference type="EMBL" id="MBK1880517.1"/>
    </source>
</evidence>
<dbReference type="GO" id="GO:0032259">
    <property type="term" value="P:methylation"/>
    <property type="evidence" value="ECO:0007669"/>
    <property type="project" value="UniProtKB-KW"/>
</dbReference>
<dbReference type="SUPFAM" id="SSF53335">
    <property type="entry name" value="S-adenosyl-L-methionine-dependent methyltransferases"/>
    <property type="match status" value="1"/>
</dbReference>
<dbReference type="InterPro" id="IPR013216">
    <property type="entry name" value="Methyltransf_11"/>
</dbReference>
<gene>
    <name evidence="2" type="ORF">JIN87_26765</name>
</gene>
<accession>A0A934S1A8</accession>
<feature type="domain" description="Methyltransferase type 11" evidence="1">
    <location>
        <begin position="39"/>
        <end position="128"/>
    </location>
</feature>
<dbReference type="PANTHER" id="PTHR43591">
    <property type="entry name" value="METHYLTRANSFERASE"/>
    <property type="match status" value="1"/>
</dbReference>
<protein>
    <submittedName>
        <fullName evidence="2">Class I SAM-dependent methyltransferase</fullName>
    </submittedName>
</protein>
<reference evidence="2" key="1">
    <citation type="submission" date="2021-01" db="EMBL/GenBank/DDBJ databases">
        <title>Modified the classification status of verrucomicrobia.</title>
        <authorList>
            <person name="Feng X."/>
        </authorList>
    </citation>
    <scope>NUCLEOTIDE SEQUENCE</scope>
    <source>
        <strain evidence="2">KCTC 13126</strain>
    </source>
</reference>